<feature type="transmembrane region" description="Helical" evidence="7">
    <location>
        <begin position="602"/>
        <end position="635"/>
    </location>
</feature>
<evidence type="ECO:0000313" key="8">
    <source>
        <dbReference type="EMBL" id="CAD9037091.1"/>
    </source>
</evidence>
<name>A0A7S1JAU8_9EUGL</name>
<dbReference type="InterPro" id="IPR004240">
    <property type="entry name" value="EMP70"/>
</dbReference>
<evidence type="ECO:0000256" key="2">
    <source>
        <dbReference type="ARBA" id="ARBA00005227"/>
    </source>
</evidence>
<gene>
    <name evidence="8" type="ORF">EGYM00392_LOCUS48249</name>
</gene>
<organism evidence="8">
    <name type="scientific">Eutreptiella gymnastica</name>
    <dbReference type="NCBI Taxonomy" id="73025"/>
    <lineage>
        <taxon>Eukaryota</taxon>
        <taxon>Discoba</taxon>
        <taxon>Euglenozoa</taxon>
        <taxon>Euglenida</taxon>
        <taxon>Spirocuta</taxon>
        <taxon>Euglenophyceae</taxon>
        <taxon>Eutreptiales</taxon>
        <taxon>Eutreptiaceae</taxon>
        <taxon>Eutreptiella</taxon>
    </lineage>
</organism>
<feature type="signal peptide" evidence="7">
    <location>
        <begin position="1"/>
        <end position="18"/>
    </location>
</feature>
<dbReference type="EMBL" id="HBGA01130227">
    <property type="protein sequence ID" value="CAD9037091.1"/>
    <property type="molecule type" value="Transcribed_RNA"/>
</dbReference>
<feature type="chain" id="PRO_5031591428" description="Transmembrane 9 superfamily member" evidence="7">
    <location>
        <begin position="19"/>
        <end position="641"/>
    </location>
</feature>
<feature type="transmembrane region" description="Helical" evidence="7">
    <location>
        <begin position="571"/>
        <end position="590"/>
    </location>
</feature>
<dbReference type="GO" id="GO:0005737">
    <property type="term" value="C:cytoplasm"/>
    <property type="evidence" value="ECO:0007669"/>
    <property type="project" value="UniProtKB-ARBA"/>
</dbReference>
<accession>A0A7S1JAU8</accession>
<evidence type="ECO:0000256" key="3">
    <source>
        <dbReference type="ARBA" id="ARBA00022692"/>
    </source>
</evidence>
<keyword evidence="6 7" id="KW-0472">Membrane</keyword>
<reference evidence="8" key="1">
    <citation type="submission" date="2021-01" db="EMBL/GenBank/DDBJ databases">
        <authorList>
            <person name="Corre E."/>
            <person name="Pelletier E."/>
            <person name="Niang G."/>
            <person name="Scheremetjew M."/>
            <person name="Finn R."/>
            <person name="Kale V."/>
            <person name="Holt S."/>
            <person name="Cochrane G."/>
            <person name="Meng A."/>
            <person name="Brown T."/>
            <person name="Cohen L."/>
        </authorList>
    </citation>
    <scope>NUCLEOTIDE SEQUENCE</scope>
    <source>
        <strain evidence="8">NIES-381</strain>
    </source>
</reference>
<feature type="transmembrane region" description="Helical" evidence="7">
    <location>
        <begin position="344"/>
        <end position="370"/>
    </location>
</feature>
<feature type="transmembrane region" description="Helical" evidence="7">
    <location>
        <begin position="412"/>
        <end position="436"/>
    </location>
</feature>
<keyword evidence="5 7" id="KW-1133">Transmembrane helix</keyword>
<feature type="transmembrane region" description="Helical" evidence="7">
    <location>
        <begin position="531"/>
        <end position="559"/>
    </location>
</feature>
<keyword evidence="4 7" id="KW-0732">Signal</keyword>
<dbReference type="GO" id="GO:0016020">
    <property type="term" value="C:membrane"/>
    <property type="evidence" value="ECO:0007669"/>
    <property type="project" value="UniProtKB-SubCell"/>
</dbReference>
<evidence type="ECO:0000256" key="1">
    <source>
        <dbReference type="ARBA" id="ARBA00004141"/>
    </source>
</evidence>
<feature type="transmembrane region" description="Helical" evidence="7">
    <location>
        <begin position="502"/>
        <end position="525"/>
    </location>
</feature>
<feature type="transmembrane region" description="Helical" evidence="7">
    <location>
        <begin position="376"/>
        <end position="400"/>
    </location>
</feature>
<dbReference type="PANTHER" id="PTHR10766:SF111">
    <property type="entry name" value="TRANSMEMBRANE 9 SUPERFAMILY MEMBER 2"/>
    <property type="match status" value="1"/>
</dbReference>
<feature type="transmembrane region" description="Helical" evidence="7">
    <location>
        <begin position="448"/>
        <end position="471"/>
    </location>
</feature>
<protein>
    <recommendedName>
        <fullName evidence="7">Transmembrane 9 superfamily member</fullName>
    </recommendedName>
</protein>
<keyword evidence="3 7" id="KW-0812">Transmembrane</keyword>
<dbReference type="GO" id="GO:0072657">
    <property type="term" value="P:protein localization to membrane"/>
    <property type="evidence" value="ECO:0007669"/>
    <property type="project" value="TreeGrafter"/>
</dbReference>
<feature type="transmembrane region" description="Helical" evidence="7">
    <location>
        <begin position="280"/>
        <end position="302"/>
    </location>
</feature>
<evidence type="ECO:0000256" key="7">
    <source>
        <dbReference type="RuleBase" id="RU363079"/>
    </source>
</evidence>
<evidence type="ECO:0000256" key="4">
    <source>
        <dbReference type="ARBA" id="ARBA00022729"/>
    </source>
</evidence>
<comment type="similarity">
    <text evidence="2 7">Belongs to the nonaspanin (TM9SF) (TC 9.A.2) family.</text>
</comment>
<sequence length="641" mass="72997">MGVGVPLLLGLLVGLAEAFYLPGVTPVEYPTGSLVRVKVNSITSTKTAIPYDYYSLPFCQPFKKNPKAQVENFGEILWGDSIKPSLYAAHMGVNVTCRRLCQPRQYTEKELKLLQKRIEEGYRGHLILDNLPVSEVFTQRVKGFRSFMLGFPLGTPKTTGQKKKSKVPLPVVPVSLINNHLALTVKFHKPEDALSQARGFRIVGFHVVAHSFKHDENSCLADDKKNVGWFPRPGNPLTVEEKGEITWSYSVTWVQDENLGWSNRWDPYLESAETDAKIHWFSIVNSLLIMLFLSGMVAMIMLRSLHKDFNRYNDPDNADEAQEETGWKLVHGDVFRTPDYPQMLACYIGTGCQLLGMNLITIFFALLGFLSPANRGGLLTAVLLLFILLGSYAGYVAARLCKMFRCHSWQNILLVGTFFPGQIFTVFFIMDMMLWGKHASNAVPFTTMLALLALWLCVSLPLVFVGAIVGYKRPTIEPPVSVAPLPRNIPEQRWYMRPPFTILMAGILPFGAAFIELFFILSSLWLNRFYYVFGFLALVFIILSITCAEITIVMVYFQLCYEDYRWWWRSFFISGSSGIHLFLYSIFYFVTTLTIRQFWSSVLYFSWMIVISYTFAIVTGTIGFLASFFFVRYIYASIKVD</sequence>
<proteinExistence type="inferred from homology"/>
<dbReference type="Pfam" id="PF02990">
    <property type="entry name" value="EMP70"/>
    <property type="match status" value="1"/>
</dbReference>
<comment type="subcellular location">
    <subcellularLocation>
        <location evidence="1">Membrane</location>
        <topology evidence="1">Multi-pass membrane protein</topology>
    </subcellularLocation>
</comment>
<evidence type="ECO:0000256" key="6">
    <source>
        <dbReference type="ARBA" id="ARBA00023136"/>
    </source>
</evidence>
<evidence type="ECO:0000256" key="5">
    <source>
        <dbReference type="ARBA" id="ARBA00022989"/>
    </source>
</evidence>
<dbReference type="AlphaFoldDB" id="A0A7S1JAU8"/>
<dbReference type="PANTHER" id="PTHR10766">
    <property type="entry name" value="TRANSMEMBRANE 9 SUPERFAMILY PROTEIN"/>
    <property type="match status" value="1"/>
</dbReference>